<reference evidence="4" key="1">
    <citation type="journal article" date="2019" name="Int. J. Syst. Evol. Microbiol.">
        <title>The Global Catalogue of Microorganisms (GCM) 10K type strain sequencing project: providing services to taxonomists for standard genome sequencing and annotation.</title>
        <authorList>
            <consortium name="The Broad Institute Genomics Platform"/>
            <consortium name="The Broad Institute Genome Sequencing Center for Infectious Disease"/>
            <person name="Wu L."/>
            <person name="Ma J."/>
        </authorList>
    </citation>
    <scope>NUCLEOTIDE SEQUENCE [LARGE SCALE GENOMIC DNA]</scope>
    <source>
        <strain evidence="4">CGMCC 1.15774</strain>
    </source>
</reference>
<dbReference type="InterPro" id="IPR037066">
    <property type="entry name" value="Plug_dom_sf"/>
</dbReference>
<dbReference type="RefSeq" id="WP_379763971.1">
    <property type="nucleotide sequence ID" value="NZ_JBHSCL010000004.1"/>
</dbReference>
<evidence type="ECO:0000313" key="4">
    <source>
        <dbReference type="Proteomes" id="UP001595841"/>
    </source>
</evidence>
<evidence type="ECO:0000313" key="3">
    <source>
        <dbReference type="EMBL" id="MFC4220418.1"/>
    </source>
</evidence>
<feature type="chain" id="PRO_5046477563" evidence="1">
    <location>
        <begin position="22"/>
        <end position="722"/>
    </location>
</feature>
<feature type="domain" description="TonB-dependent receptor plug" evidence="2">
    <location>
        <begin position="280"/>
        <end position="389"/>
    </location>
</feature>
<dbReference type="EMBL" id="JBHSCL010000004">
    <property type="protein sequence ID" value="MFC4220418.1"/>
    <property type="molecule type" value="Genomic_DNA"/>
</dbReference>
<keyword evidence="4" id="KW-1185">Reference proteome</keyword>
<dbReference type="InterPro" id="IPR036465">
    <property type="entry name" value="vWFA_dom_sf"/>
</dbReference>
<sequence>MKSRIHIVLLCCFLVGFGSYAQESKIVSLCWDVSLSMQNRDIEKDYYFLDTYFKTVQNAKVNVITFSNRVLSKDSYQVVSGNWSSIKAKLDDLRYDGATSYESLSNYVDSGDVLLFTDGKQNLGNGTPNFNGELFIINSSESFDKASLNLLSIVNNGNLVDFNEKRNANVESERPNQYSGTIYSGTVGLEGAEIYVQGNQSNRVKSNETGTFSINGMVGDTLVVAYGNKLEKQVLGKTNTLNFSLEDQGIQLQEVVVSEKKTELEQETITTGYGEENRDKVGYAVQSISEEDIPDAASTMNMAIQGKFSGVNLNQNDDLSQVRMRPRNTLYGNVYGLIVIDGVPLRQSDSGSGTVFSTDFINPENIADITVLKGLAATNKYGSLGVNGVLLITSKSATYAKENGEKTDIARLKNNIYEEKIKVNNKALVTPYLKDLKKGKNVKEAYDLYLEQRMAFSEVPEYFIDVSNFFLDSSPEIAERILSNILEKENPSYEALRAMFLKYMVLENYNMAVFAADKKMALFPNKVQSYFDVAMAHKHAENTQEALTILNGMVTGEANPQLNFRSMEKVVGTEIRNMVNREKINLKIDEVDAKYRNNVTYNARLILDWNVPDAEFSVQFVNPQKRFFTWEHTEVGDRNRILEEIQNGNSNEQFEIVGSDTKGEWILNATYSSNRTPANKATTFLKCTVQYNFGKPNQKSEDFMIRLQEPGDEQELARFTVE</sequence>
<dbReference type="SUPFAM" id="SSF53300">
    <property type="entry name" value="vWA-like"/>
    <property type="match status" value="1"/>
</dbReference>
<dbReference type="SUPFAM" id="SSF48452">
    <property type="entry name" value="TPR-like"/>
    <property type="match status" value="1"/>
</dbReference>
<dbReference type="InterPro" id="IPR011990">
    <property type="entry name" value="TPR-like_helical_dom_sf"/>
</dbReference>
<evidence type="ECO:0000256" key="1">
    <source>
        <dbReference type="SAM" id="SignalP"/>
    </source>
</evidence>
<evidence type="ECO:0000259" key="2">
    <source>
        <dbReference type="Pfam" id="PF07715"/>
    </source>
</evidence>
<dbReference type="Pfam" id="PF07715">
    <property type="entry name" value="Plug"/>
    <property type="match status" value="1"/>
</dbReference>
<dbReference type="Proteomes" id="UP001595841">
    <property type="component" value="Unassembled WGS sequence"/>
</dbReference>
<dbReference type="SUPFAM" id="SSF56935">
    <property type="entry name" value="Porins"/>
    <property type="match status" value="1"/>
</dbReference>
<dbReference type="Gene3D" id="2.170.130.10">
    <property type="entry name" value="TonB-dependent receptor, plug domain"/>
    <property type="match status" value="1"/>
</dbReference>
<keyword evidence="3" id="KW-0675">Receptor</keyword>
<comment type="caution">
    <text evidence="3">The sequence shown here is derived from an EMBL/GenBank/DDBJ whole genome shotgun (WGS) entry which is preliminary data.</text>
</comment>
<accession>A0ABV8PJP4</accession>
<dbReference type="InterPro" id="IPR012910">
    <property type="entry name" value="Plug_dom"/>
</dbReference>
<gene>
    <name evidence="3" type="ORF">ACFOWS_09745</name>
</gene>
<protein>
    <submittedName>
        <fullName evidence="3">TonB-dependent receptor plug domain-containing protein</fullName>
    </submittedName>
</protein>
<proteinExistence type="predicted"/>
<feature type="signal peptide" evidence="1">
    <location>
        <begin position="1"/>
        <end position="21"/>
    </location>
</feature>
<name>A0ABV8PJP4_9FLAO</name>
<organism evidence="3 4">
    <name type="scientific">Flagellimonas marina</name>
    <dbReference type="NCBI Taxonomy" id="1775168"/>
    <lineage>
        <taxon>Bacteria</taxon>
        <taxon>Pseudomonadati</taxon>
        <taxon>Bacteroidota</taxon>
        <taxon>Flavobacteriia</taxon>
        <taxon>Flavobacteriales</taxon>
        <taxon>Flavobacteriaceae</taxon>
        <taxon>Flagellimonas</taxon>
    </lineage>
</organism>
<keyword evidence="1" id="KW-0732">Signal</keyword>